<evidence type="ECO:0000256" key="8">
    <source>
        <dbReference type="ARBA" id="ARBA00023004"/>
    </source>
</evidence>
<evidence type="ECO:0000256" key="5">
    <source>
        <dbReference type="ARBA" id="ARBA00022679"/>
    </source>
</evidence>
<reference evidence="13" key="1">
    <citation type="submission" date="2020-12" db="EMBL/GenBank/DDBJ databases">
        <title>Hymenobacter sp.</title>
        <authorList>
            <person name="Kim M.K."/>
        </authorList>
    </citation>
    <scope>NUCLEOTIDE SEQUENCE [LARGE SCALE GENOMIC DNA]</scope>
    <source>
        <strain evidence="13">BT553</strain>
    </source>
</reference>
<proteinExistence type="inferred from homology"/>
<keyword evidence="7" id="KW-0663">Pyridoxal phosphate</keyword>
<dbReference type="Gene3D" id="3.90.1150.10">
    <property type="entry name" value="Aspartate Aminotransferase, domain 1"/>
    <property type="match status" value="1"/>
</dbReference>
<dbReference type="InterPro" id="IPR000192">
    <property type="entry name" value="Aminotrans_V_dom"/>
</dbReference>
<keyword evidence="6" id="KW-0479">Metal-binding</keyword>
<evidence type="ECO:0000256" key="7">
    <source>
        <dbReference type="ARBA" id="ARBA00022898"/>
    </source>
</evidence>
<gene>
    <name evidence="12" type="ORF">JAO74_12015</name>
</gene>
<dbReference type="Gene3D" id="3.40.640.10">
    <property type="entry name" value="Type I PLP-dependent aspartate aminotransferase-like (Major domain)"/>
    <property type="match status" value="1"/>
</dbReference>
<accession>A0ABS0XR58</accession>
<dbReference type="Proteomes" id="UP000640426">
    <property type="component" value="Unassembled WGS sequence"/>
</dbReference>
<evidence type="ECO:0000256" key="1">
    <source>
        <dbReference type="ARBA" id="ARBA00001933"/>
    </source>
</evidence>
<dbReference type="PANTHER" id="PTHR11601">
    <property type="entry name" value="CYSTEINE DESULFURYLASE FAMILY MEMBER"/>
    <property type="match status" value="1"/>
</dbReference>
<evidence type="ECO:0000256" key="3">
    <source>
        <dbReference type="ARBA" id="ARBA00006490"/>
    </source>
</evidence>
<comment type="caution">
    <text evidence="12">The sequence shown here is derived from an EMBL/GenBank/DDBJ whole genome shotgun (WGS) entry which is preliminary data.</text>
</comment>
<keyword evidence="13" id="KW-1185">Reference proteome</keyword>
<keyword evidence="9" id="KW-0411">Iron-sulfur</keyword>
<keyword evidence="8" id="KW-0408">Iron</keyword>
<evidence type="ECO:0000256" key="2">
    <source>
        <dbReference type="ARBA" id="ARBA00003120"/>
    </source>
</evidence>
<dbReference type="Pfam" id="PF00266">
    <property type="entry name" value="Aminotran_5"/>
    <property type="match status" value="1"/>
</dbReference>
<dbReference type="InterPro" id="IPR015422">
    <property type="entry name" value="PyrdxlP-dep_Trfase_small"/>
</dbReference>
<evidence type="ECO:0000313" key="13">
    <source>
        <dbReference type="Proteomes" id="UP000640426"/>
    </source>
</evidence>
<dbReference type="EMBL" id="JAELXS010000006">
    <property type="protein sequence ID" value="MBJ6122516.1"/>
    <property type="molecule type" value="Genomic_DNA"/>
</dbReference>
<evidence type="ECO:0000259" key="11">
    <source>
        <dbReference type="Pfam" id="PF00266"/>
    </source>
</evidence>
<feature type="domain" description="Aminotransferase class V" evidence="11">
    <location>
        <begin position="23"/>
        <end position="386"/>
    </location>
</feature>
<sequence length="402" mass="41185">MAPLAETSCDSTSLAFSADHSVINLDANANAAPTAMVLSAVVEAMTSGAGNPSSGHLAGDLARAIVERARDAVIGLLGGAYEDGVVFTSGCTEANNTVLRGLASHPARTLFVSAVEHASVLKVAQRLEVEGTEVRVVPVDAGGIVDLIELEVGLQDSRDRGLISIQTANSETGVIQPIAAIADLARRYGAIFHADAAQSFGKIRTVLGRGHGPDVITLSGHKLHAPAGTGAIVNGGAAIEYAPLIVGGDQEHGRRAGTQSVPLLAGLAAACKQRASALDADVATMSTLRDRLESSIRTLLPWTVVNGAGAPRLPNASNIRFVGVDGMALVANLDAEGILASQGSACSSRRPEPSHVLTAMGLSEAEAFSSVRFSVSPLNTHQEIDQAVQIIVAAASRLRGGL</sequence>
<dbReference type="SUPFAM" id="SSF53383">
    <property type="entry name" value="PLP-dependent transferases"/>
    <property type="match status" value="1"/>
</dbReference>
<dbReference type="PANTHER" id="PTHR11601:SF34">
    <property type="entry name" value="CYSTEINE DESULFURASE"/>
    <property type="match status" value="1"/>
</dbReference>
<protein>
    <recommendedName>
        <fullName evidence="4">Cysteine desulfurase</fullName>
    </recommendedName>
</protein>
<organism evidence="12 13">
    <name type="scientific">Sphingomonas mollis</name>
    <dbReference type="NCBI Taxonomy" id="2795726"/>
    <lineage>
        <taxon>Bacteria</taxon>
        <taxon>Pseudomonadati</taxon>
        <taxon>Pseudomonadota</taxon>
        <taxon>Alphaproteobacteria</taxon>
        <taxon>Sphingomonadales</taxon>
        <taxon>Sphingomonadaceae</taxon>
        <taxon>Sphingomonas</taxon>
    </lineage>
</organism>
<comment type="cofactor">
    <cofactor evidence="1">
        <name>pyridoxal 5'-phosphate</name>
        <dbReference type="ChEBI" id="CHEBI:597326"/>
    </cofactor>
</comment>
<evidence type="ECO:0000256" key="9">
    <source>
        <dbReference type="ARBA" id="ARBA00023014"/>
    </source>
</evidence>
<dbReference type="RefSeq" id="WP_199038216.1">
    <property type="nucleotide sequence ID" value="NZ_JAELXS010000006.1"/>
</dbReference>
<dbReference type="InterPro" id="IPR016454">
    <property type="entry name" value="Cysteine_dSase"/>
</dbReference>
<comment type="catalytic activity">
    <reaction evidence="10">
        <text>(sulfur carrier)-H + L-cysteine = (sulfur carrier)-SH + L-alanine</text>
        <dbReference type="Rhea" id="RHEA:43892"/>
        <dbReference type="Rhea" id="RHEA-COMP:14737"/>
        <dbReference type="Rhea" id="RHEA-COMP:14739"/>
        <dbReference type="ChEBI" id="CHEBI:29917"/>
        <dbReference type="ChEBI" id="CHEBI:35235"/>
        <dbReference type="ChEBI" id="CHEBI:57972"/>
        <dbReference type="ChEBI" id="CHEBI:64428"/>
        <dbReference type="EC" id="2.8.1.7"/>
    </reaction>
</comment>
<dbReference type="PIRSF" id="PIRSF005572">
    <property type="entry name" value="NifS"/>
    <property type="match status" value="1"/>
</dbReference>
<evidence type="ECO:0000256" key="6">
    <source>
        <dbReference type="ARBA" id="ARBA00022723"/>
    </source>
</evidence>
<dbReference type="InterPro" id="IPR015424">
    <property type="entry name" value="PyrdxlP-dep_Trfase"/>
</dbReference>
<evidence type="ECO:0000256" key="10">
    <source>
        <dbReference type="ARBA" id="ARBA00050776"/>
    </source>
</evidence>
<evidence type="ECO:0000313" key="12">
    <source>
        <dbReference type="EMBL" id="MBJ6122516.1"/>
    </source>
</evidence>
<comment type="function">
    <text evidence="2">Catalyzes the removal of elemental sulfur atoms from cysteine to produce alanine. Seems to participate in the biosynthesis of the nitrogenase metalloclusters by providing the inorganic sulfur required for the Fe-S core formation.</text>
</comment>
<evidence type="ECO:0000256" key="4">
    <source>
        <dbReference type="ARBA" id="ARBA00013558"/>
    </source>
</evidence>
<comment type="similarity">
    <text evidence="3">Belongs to the class-V pyridoxal-phosphate-dependent aminotransferase family. NifS/IscS subfamily.</text>
</comment>
<dbReference type="InterPro" id="IPR015421">
    <property type="entry name" value="PyrdxlP-dep_Trfase_major"/>
</dbReference>
<name>A0ABS0XR58_9SPHN</name>
<dbReference type="Gene3D" id="1.10.260.50">
    <property type="match status" value="1"/>
</dbReference>
<keyword evidence="5" id="KW-0808">Transferase</keyword>